<proteinExistence type="inferred from homology"/>
<evidence type="ECO:0000256" key="4">
    <source>
        <dbReference type="HAMAP-Rule" id="MF_00087"/>
    </source>
</evidence>
<dbReference type="AlphaFoldDB" id="H6L498"/>
<evidence type="ECO:0000313" key="12">
    <source>
        <dbReference type="Proteomes" id="UP000007519"/>
    </source>
</evidence>
<accession>H6L498</accession>
<evidence type="ECO:0000256" key="1">
    <source>
        <dbReference type="ARBA" id="ARBA00022857"/>
    </source>
</evidence>
<organism evidence="11 12">
    <name type="scientific">Saprospira grandis (strain Lewin)</name>
    <dbReference type="NCBI Taxonomy" id="984262"/>
    <lineage>
        <taxon>Bacteria</taxon>
        <taxon>Pseudomonadati</taxon>
        <taxon>Bacteroidota</taxon>
        <taxon>Saprospiria</taxon>
        <taxon>Saprospirales</taxon>
        <taxon>Saprospiraceae</taxon>
        <taxon>Saprospira</taxon>
    </lineage>
</organism>
<dbReference type="PANTHER" id="PTHR43013">
    <property type="entry name" value="GLUTAMYL-TRNA REDUCTASE"/>
    <property type="match status" value="1"/>
</dbReference>
<dbReference type="Gene3D" id="3.40.50.720">
    <property type="entry name" value="NAD(P)-binding Rossmann-like Domain"/>
    <property type="match status" value="1"/>
</dbReference>
<dbReference type="InterPro" id="IPR036343">
    <property type="entry name" value="GluRdtase_N_sf"/>
</dbReference>
<feature type="active site" description="Nucleophile" evidence="4 5">
    <location>
        <position position="106"/>
    </location>
</feature>
<evidence type="ECO:0000256" key="3">
    <source>
        <dbReference type="ARBA" id="ARBA00023244"/>
    </source>
</evidence>
<feature type="binding site" evidence="4 6">
    <location>
        <position position="169"/>
    </location>
    <ligand>
        <name>substrate</name>
    </ligand>
</feature>
<evidence type="ECO:0000256" key="7">
    <source>
        <dbReference type="PIRSR" id="PIRSR000445-3"/>
    </source>
</evidence>
<dbReference type="HAMAP" id="MF_00087">
    <property type="entry name" value="Glu_tRNA_reductase"/>
    <property type="match status" value="1"/>
</dbReference>
<feature type="binding site" evidence="4 6">
    <location>
        <position position="180"/>
    </location>
    <ligand>
        <name>substrate</name>
    </ligand>
</feature>
<dbReference type="InterPro" id="IPR000343">
    <property type="entry name" value="4pyrrol_synth_GluRdtase"/>
</dbReference>
<sequence length="466" mass="52938">MLGPIAAKQKLFCRIYRTSVKPDCHAPWPQSATICWRLPFLTAAKDIAMKAIEQYKIITFTHRRTDLNGIGQFVLRPKTEEESVLEQLHAFKQQIGAKEIYYLSTCNRILFLVLAQKEDKGKAFKQKFMQTLYADLSEALQAKALKEAFLYEGLEAIDHFFRVSASMDSLVVGEREILRQLREAYQDNLEQGLTGDAIRLLMRFTVETAKRVYSSTRIGEKPVSVVSLAVSKLMQAQLPPSSRFLLLGAGQTNALFAKFLKKYGYHKVTVFNRSLKKAQELAQDFDGEGLLLSQLGEYRKGFDVVVAATGAKSALLTTELYGQLLGEEAASSKLLIDLSIPNNIEPAIAEQYPKAQYIPIESLRELAQKNLAFREQELERAKEVVEEQVDIFYQAFKERLIELALREVPIQVKAIRQHALNNVFKKELADLDEESLALLDRMMAYMEKRCIAIPLQVAKQNMLKED</sequence>
<dbReference type="NCBIfam" id="TIGR01035">
    <property type="entry name" value="hemA"/>
    <property type="match status" value="1"/>
</dbReference>
<dbReference type="STRING" id="984262.SGRA_2353"/>
<keyword evidence="1 4" id="KW-0521">NADP</keyword>
<dbReference type="PIRSF" id="PIRSF000445">
    <property type="entry name" value="4pyrrol_synth_GluRdtase"/>
    <property type="match status" value="1"/>
</dbReference>
<feature type="site" description="Important for activity" evidence="4 8">
    <location>
        <position position="159"/>
    </location>
</feature>
<dbReference type="KEGG" id="sgn:SGRA_2353"/>
<evidence type="ECO:0000256" key="8">
    <source>
        <dbReference type="PIRSR" id="PIRSR000445-4"/>
    </source>
</evidence>
<comment type="domain">
    <text evidence="4">Possesses an unusual extended V-shaped dimeric structure with each monomer consisting of three distinct domains arranged along a curved 'spinal' alpha-helix. The N-terminal catalytic domain specifically recognizes the glutamate moiety of the substrate. The second domain is the NADPH-binding domain, and the third C-terminal domain is responsible for dimerization.</text>
</comment>
<dbReference type="UniPathway" id="UPA00251">
    <property type="reaction ID" value="UER00316"/>
</dbReference>
<dbReference type="PROSITE" id="PS00747">
    <property type="entry name" value="GLUTR"/>
    <property type="match status" value="1"/>
</dbReference>
<comment type="similarity">
    <text evidence="4">Belongs to the glutamyl-tRNA reductase family.</text>
</comment>
<dbReference type="Proteomes" id="UP000007519">
    <property type="component" value="Chromosome"/>
</dbReference>
<dbReference type="InterPro" id="IPR006151">
    <property type="entry name" value="Shikm_DH/Glu-tRNA_Rdtase"/>
</dbReference>
<evidence type="ECO:0000256" key="2">
    <source>
        <dbReference type="ARBA" id="ARBA00023002"/>
    </source>
</evidence>
<dbReference type="Pfam" id="PF05201">
    <property type="entry name" value="GlutR_N"/>
    <property type="match status" value="1"/>
</dbReference>
<dbReference type="SUPFAM" id="SSF69742">
    <property type="entry name" value="Glutamyl tRNA-reductase catalytic, N-terminal domain"/>
    <property type="match status" value="1"/>
</dbReference>
<comment type="miscellaneous">
    <text evidence="4">During catalysis, the active site Cys acts as a nucleophile attacking the alpha-carbonyl group of tRNA-bound glutamate with the formation of a thioester intermediate between enzyme and glutamate, and the concomitant release of tRNA(Glu). The thioester intermediate is finally reduced by direct hydride transfer from NADPH, to form the product GSA.</text>
</comment>
<dbReference type="Pfam" id="PF01488">
    <property type="entry name" value="Shikimate_DH"/>
    <property type="match status" value="1"/>
</dbReference>
<dbReference type="eggNOG" id="COG0373">
    <property type="taxonomic scope" value="Bacteria"/>
</dbReference>
<dbReference type="EMBL" id="CP002831">
    <property type="protein sequence ID" value="AFC25082.1"/>
    <property type="molecule type" value="Genomic_DNA"/>
</dbReference>
<dbReference type="SUPFAM" id="SSF51735">
    <property type="entry name" value="NAD(P)-binding Rossmann-fold domains"/>
    <property type="match status" value="1"/>
</dbReference>
<comment type="function">
    <text evidence="4">Catalyzes the NADPH-dependent reduction of glutamyl-tRNA(Glu) to glutamate 1-semialdehyde (GSA).</text>
</comment>
<keyword evidence="12" id="KW-1185">Reference proteome</keyword>
<comment type="subunit">
    <text evidence="4">Homodimer.</text>
</comment>
<protein>
    <recommendedName>
        <fullName evidence="4">Glutamyl-tRNA reductase</fullName>
        <shortName evidence="4">GluTR</shortName>
        <ecNumber evidence="4">1.2.1.70</ecNumber>
    </recommendedName>
</protein>
<name>H6L498_SAPGL</name>
<comment type="pathway">
    <text evidence="4">Porphyrin-containing compound metabolism; protoporphyrin-IX biosynthesis; 5-aminolevulinate from L-glutamyl-tRNA(Glu): step 1/2.</text>
</comment>
<evidence type="ECO:0000313" key="11">
    <source>
        <dbReference type="EMBL" id="AFC25082.1"/>
    </source>
</evidence>
<feature type="binding site" evidence="4 6">
    <location>
        <begin position="174"/>
        <end position="176"/>
    </location>
    <ligand>
        <name>substrate</name>
    </ligand>
</feature>
<dbReference type="GO" id="GO:0050661">
    <property type="term" value="F:NADP binding"/>
    <property type="evidence" value="ECO:0007669"/>
    <property type="project" value="InterPro"/>
</dbReference>
<feature type="binding site" evidence="4 7">
    <location>
        <begin position="248"/>
        <end position="253"/>
    </location>
    <ligand>
        <name>NADP(+)</name>
        <dbReference type="ChEBI" id="CHEBI:58349"/>
    </ligand>
</feature>
<dbReference type="EC" id="1.2.1.70" evidence="4"/>
<dbReference type="InterPro" id="IPR036291">
    <property type="entry name" value="NAD(P)-bd_dom_sf"/>
</dbReference>
<feature type="domain" description="Glutamyl-tRNA reductase N-terminal" evidence="10">
    <location>
        <begin position="58"/>
        <end position="216"/>
    </location>
</feature>
<dbReference type="GO" id="GO:0019353">
    <property type="term" value="P:protoporphyrinogen IX biosynthetic process from glutamate"/>
    <property type="evidence" value="ECO:0007669"/>
    <property type="project" value="TreeGrafter"/>
</dbReference>
<comment type="catalytic activity">
    <reaction evidence="4">
        <text>(S)-4-amino-5-oxopentanoate + tRNA(Glu) + NADP(+) = L-glutamyl-tRNA(Glu) + NADPH + H(+)</text>
        <dbReference type="Rhea" id="RHEA:12344"/>
        <dbReference type="Rhea" id="RHEA-COMP:9663"/>
        <dbReference type="Rhea" id="RHEA-COMP:9680"/>
        <dbReference type="ChEBI" id="CHEBI:15378"/>
        <dbReference type="ChEBI" id="CHEBI:57501"/>
        <dbReference type="ChEBI" id="CHEBI:57783"/>
        <dbReference type="ChEBI" id="CHEBI:58349"/>
        <dbReference type="ChEBI" id="CHEBI:78442"/>
        <dbReference type="ChEBI" id="CHEBI:78520"/>
        <dbReference type="EC" id="1.2.1.70"/>
    </reaction>
</comment>
<evidence type="ECO:0000259" key="9">
    <source>
        <dbReference type="Pfam" id="PF01488"/>
    </source>
</evidence>
<evidence type="ECO:0000256" key="5">
    <source>
        <dbReference type="PIRSR" id="PIRSR000445-1"/>
    </source>
</evidence>
<evidence type="ECO:0000259" key="10">
    <source>
        <dbReference type="Pfam" id="PF05201"/>
    </source>
</evidence>
<dbReference type="InterPro" id="IPR015895">
    <property type="entry name" value="4pyrrol_synth_GluRdtase_N"/>
</dbReference>
<keyword evidence="2 4" id="KW-0560">Oxidoreductase</keyword>
<dbReference type="GO" id="GO:0008883">
    <property type="term" value="F:glutamyl-tRNA reductase activity"/>
    <property type="evidence" value="ECO:0007669"/>
    <property type="project" value="UniProtKB-UniRule"/>
</dbReference>
<dbReference type="InterPro" id="IPR018214">
    <property type="entry name" value="GluRdtase_CS"/>
</dbReference>
<gene>
    <name evidence="4 11" type="primary">hemA</name>
    <name evidence="11" type="ordered locus">SGRA_2353</name>
</gene>
<dbReference type="PANTHER" id="PTHR43013:SF1">
    <property type="entry name" value="GLUTAMYL-TRNA REDUCTASE"/>
    <property type="match status" value="1"/>
</dbReference>
<evidence type="ECO:0000256" key="6">
    <source>
        <dbReference type="PIRSR" id="PIRSR000445-2"/>
    </source>
</evidence>
<dbReference type="HOGENOM" id="CLU_035113_1_0_10"/>
<dbReference type="Gene3D" id="3.30.460.30">
    <property type="entry name" value="Glutamyl-tRNA reductase, N-terminal domain"/>
    <property type="match status" value="1"/>
</dbReference>
<feature type="binding site" evidence="4 6">
    <location>
        <begin position="105"/>
        <end position="108"/>
    </location>
    <ligand>
        <name>substrate</name>
    </ligand>
</feature>
<keyword evidence="3 4" id="KW-0627">Porphyrin biosynthesis</keyword>
<feature type="domain" description="Quinate/shikimate 5-dehydrogenase/glutamyl-tRNA reductase" evidence="9">
    <location>
        <begin position="241"/>
        <end position="364"/>
    </location>
</feature>
<reference evidence="11 12" key="1">
    <citation type="journal article" date="2012" name="Stand. Genomic Sci.">
        <title>Complete genome sequencing and analysis of Saprospira grandis str. Lewin, a predatory marine bacterium.</title>
        <authorList>
            <person name="Saw J.H."/>
            <person name="Yuryev A."/>
            <person name="Kanbe M."/>
            <person name="Hou S."/>
            <person name="Young A.G."/>
            <person name="Aizawa S."/>
            <person name="Alam M."/>
        </authorList>
    </citation>
    <scope>NUCLEOTIDE SEQUENCE [LARGE SCALE GENOMIC DNA]</scope>
    <source>
        <strain evidence="11 12">Lewin</strain>
    </source>
</reference>